<evidence type="ECO:0000313" key="3">
    <source>
        <dbReference type="Proteomes" id="UP001240236"/>
    </source>
</evidence>
<comment type="caution">
    <text evidence="2">The sequence shown here is derived from an EMBL/GenBank/DDBJ whole genome shotgun (WGS) entry which is preliminary data.</text>
</comment>
<dbReference type="Proteomes" id="UP001240236">
    <property type="component" value="Unassembled WGS sequence"/>
</dbReference>
<reference evidence="2 3" key="1">
    <citation type="submission" date="2023-07" db="EMBL/GenBank/DDBJ databases">
        <title>Sequencing the genomes of 1000 actinobacteria strains.</title>
        <authorList>
            <person name="Klenk H.-P."/>
        </authorList>
    </citation>
    <scope>NUCLEOTIDE SEQUENCE [LARGE SCALE GENOMIC DNA]</scope>
    <source>
        <strain evidence="2 3">DSM 44709</strain>
    </source>
</reference>
<dbReference type="EMBL" id="JAUSUZ010000001">
    <property type="protein sequence ID" value="MDQ0370913.1"/>
    <property type="molecule type" value="Genomic_DNA"/>
</dbReference>
<accession>A0AAE3W6S6</accession>
<protein>
    <submittedName>
        <fullName evidence="2">Uncharacterized protein</fullName>
    </submittedName>
</protein>
<feature type="chain" id="PRO_5042247962" evidence="1">
    <location>
        <begin position="29"/>
        <end position="142"/>
    </location>
</feature>
<organism evidence="2 3">
    <name type="scientific">Catenuloplanes indicus</name>
    <dbReference type="NCBI Taxonomy" id="137267"/>
    <lineage>
        <taxon>Bacteria</taxon>
        <taxon>Bacillati</taxon>
        <taxon>Actinomycetota</taxon>
        <taxon>Actinomycetes</taxon>
        <taxon>Micromonosporales</taxon>
        <taxon>Micromonosporaceae</taxon>
        <taxon>Catenuloplanes</taxon>
    </lineage>
</organism>
<dbReference type="Gene3D" id="2.60.20.10">
    <property type="entry name" value="Crystallins"/>
    <property type="match status" value="1"/>
</dbReference>
<name>A0AAE3W6S6_9ACTN</name>
<proteinExistence type="predicted"/>
<dbReference type="AlphaFoldDB" id="A0AAE3W6S6"/>
<sequence length="142" mass="15044">METKSIVRAVKRAGIVAFGAAMVTAGLAAPALADRDGVWHTGEFAVWQDSGFSGRIYDRALSQEGNYGPLYFVNSNVHVGDQASSTANGRTVRIYAYEHSWCGGASVTHLPYGQSSGSVGYAYTTLGWANDRLSSHSSATSC</sequence>
<keyword evidence="1" id="KW-0732">Signal</keyword>
<dbReference type="RefSeq" id="WP_307247264.1">
    <property type="nucleotide sequence ID" value="NZ_JAUSUZ010000001.1"/>
</dbReference>
<keyword evidence="3" id="KW-1185">Reference proteome</keyword>
<evidence type="ECO:0000256" key="1">
    <source>
        <dbReference type="SAM" id="SignalP"/>
    </source>
</evidence>
<evidence type="ECO:0000313" key="2">
    <source>
        <dbReference type="EMBL" id="MDQ0370913.1"/>
    </source>
</evidence>
<feature type="signal peptide" evidence="1">
    <location>
        <begin position="1"/>
        <end position="28"/>
    </location>
</feature>
<gene>
    <name evidence="2" type="ORF">J2S42_007582</name>
</gene>